<accession>A0A6M0S5F6</accession>
<protein>
    <submittedName>
        <fullName evidence="1">Uncharacterized protein</fullName>
    </submittedName>
</protein>
<reference evidence="1 2" key="1">
    <citation type="journal article" date="2020" name="Microb. Ecol.">
        <title>Ecogenomics of the Marine Benthic Filamentous Cyanobacterium Adonisia.</title>
        <authorList>
            <person name="Walter J.M."/>
            <person name="Coutinho F.H."/>
            <person name="Leomil L."/>
            <person name="Hargreaves P.I."/>
            <person name="Campeao M.E."/>
            <person name="Vieira V.V."/>
            <person name="Silva B.S."/>
            <person name="Fistarol G.O."/>
            <person name="Salomon P.S."/>
            <person name="Sawabe T."/>
            <person name="Mino S."/>
            <person name="Hosokawa M."/>
            <person name="Miyashita H."/>
            <person name="Maruyama F."/>
            <person name="van Verk M.C."/>
            <person name="Dutilh B.E."/>
            <person name="Thompson C.C."/>
            <person name="Thompson F.L."/>
        </authorList>
    </citation>
    <scope>NUCLEOTIDE SEQUENCE [LARGE SCALE GENOMIC DNA]</scope>
    <source>
        <strain evidence="1 2">CCMR0082</strain>
    </source>
</reference>
<comment type="caution">
    <text evidence="1">The sequence shown here is derived from an EMBL/GenBank/DDBJ whole genome shotgun (WGS) entry which is preliminary data.</text>
</comment>
<sequence>MNTYPSNLQELEVKRRYLERLWQPTPIQKIRQTSSKWLHSAGQWLVKSLTEGDQLRIWVKETKQGNYWCVHDPISGKHNRFDSEDAMRIWIEQRYRH</sequence>
<dbReference type="RefSeq" id="WP_163662572.1">
    <property type="nucleotide sequence ID" value="NZ_QZCE01000002.1"/>
</dbReference>
<name>A0A6M0S5F6_9CYAN</name>
<evidence type="ECO:0000313" key="2">
    <source>
        <dbReference type="Proteomes" id="UP000473574"/>
    </source>
</evidence>
<dbReference type="EMBL" id="QZCE01000002">
    <property type="protein sequence ID" value="NEZ63313.1"/>
    <property type="molecule type" value="Genomic_DNA"/>
</dbReference>
<proteinExistence type="predicted"/>
<dbReference type="Proteomes" id="UP000473574">
    <property type="component" value="Unassembled WGS sequence"/>
</dbReference>
<organism evidence="1 2">
    <name type="scientific">Adonisia turfae CCMR0082</name>
    <dbReference type="NCBI Taxonomy" id="2304604"/>
    <lineage>
        <taxon>Bacteria</taxon>
        <taxon>Bacillati</taxon>
        <taxon>Cyanobacteriota</taxon>
        <taxon>Adonisia</taxon>
        <taxon>Adonisia turfae</taxon>
    </lineage>
</organism>
<evidence type="ECO:0000313" key="1">
    <source>
        <dbReference type="EMBL" id="NEZ63313.1"/>
    </source>
</evidence>
<gene>
    <name evidence="1" type="ORF">D0962_11040</name>
</gene>
<dbReference type="AlphaFoldDB" id="A0A6M0S5F6"/>